<dbReference type="GO" id="GO:0003700">
    <property type="term" value="F:DNA-binding transcription factor activity"/>
    <property type="evidence" value="ECO:0007669"/>
    <property type="project" value="TreeGrafter"/>
</dbReference>
<dbReference type="PROSITE" id="PS01332">
    <property type="entry name" value="HTH_RRF2_1"/>
    <property type="match status" value="1"/>
</dbReference>
<dbReference type="GO" id="GO:0005829">
    <property type="term" value="C:cytosol"/>
    <property type="evidence" value="ECO:0007669"/>
    <property type="project" value="TreeGrafter"/>
</dbReference>
<evidence type="ECO:0000313" key="1">
    <source>
        <dbReference type="EMBL" id="SDM84104.1"/>
    </source>
</evidence>
<organism evidence="1 2">
    <name type="scientific">Acetanaerobacterium elongatum</name>
    <dbReference type="NCBI Taxonomy" id="258515"/>
    <lineage>
        <taxon>Bacteria</taxon>
        <taxon>Bacillati</taxon>
        <taxon>Bacillota</taxon>
        <taxon>Clostridia</taxon>
        <taxon>Eubacteriales</taxon>
        <taxon>Oscillospiraceae</taxon>
        <taxon>Acetanaerobacterium</taxon>
    </lineage>
</organism>
<dbReference type="InterPro" id="IPR030489">
    <property type="entry name" value="TR_Rrf2-type_CS"/>
</dbReference>
<dbReference type="InterPro" id="IPR000944">
    <property type="entry name" value="Tscrpt_reg_Rrf2"/>
</dbReference>
<accession>A0A1G9WHU1</accession>
<dbReference type="NCBIfam" id="TIGR00738">
    <property type="entry name" value="rrf2_super"/>
    <property type="match status" value="1"/>
</dbReference>
<dbReference type="InterPro" id="IPR036390">
    <property type="entry name" value="WH_DNA-bd_sf"/>
</dbReference>
<dbReference type="Gene3D" id="1.10.10.10">
    <property type="entry name" value="Winged helix-like DNA-binding domain superfamily/Winged helix DNA-binding domain"/>
    <property type="match status" value="1"/>
</dbReference>
<keyword evidence="2" id="KW-1185">Reference proteome</keyword>
<proteinExistence type="predicted"/>
<gene>
    <name evidence="1" type="ORF">SAMN05192585_10623</name>
</gene>
<reference evidence="1 2" key="1">
    <citation type="submission" date="2016-10" db="EMBL/GenBank/DDBJ databases">
        <authorList>
            <person name="de Groot N.N."/>
        </authorList>
    </citation>
    <scope>NUCLEOTIDE SEQUENCE [LARGE SCALE GENOMIC DNA]</scope>
    <source>
        <strain evidence="1 2">CGMCC 1.5012</strain>
    </source>
</reference>
<dbReference type="InterPro" id="IPR036388">
    <property type="entry name" value="WH-like_DNA-bd_sf"/>
</dbReference>
<protein>
    <submittedName>
        <fullName evidence="1">Transcriptional regulator, BadM/Rrf2 family</fullName>
    </submittedName>
</protein>
<dbReference type="Pfam" id="PF02082">
    <property type="entry name" value="Rrf2"/>
    <property type="match status" value="1"/>
</dbReference>
<dbReference type="PROSITE" id="PS51197">
    <property type="entry name" value="HTH_RRF2_2"/>
    <property type="match status" value="1"/>
</dbReference>
<dbReference type="AlphaFoldDB" id="A0A1G9WHU1"/>
<dbReference type="RefSeq" id="WP_341465404.1">
    <property type="nucleotide sequence ID" value="NZ_FNID01000006.1"/>
</dbReference>
<dbReference type="STRING" id="258515.SAMN05192585_10623"/>
<dbReference type="PANTHER" id="PTHR33221">
    <property type="entry name" value="WINGED HELIX-TURN-HELIX TRANSCRIPTIONAL REGULATOR, RRF2 FAMILY"/>
    <property type="match status" value="1"/>
</dbReference>
<dbReference type="PANTHER" id="PTHR33221:SF2">
    <property type="entry name" value="TRANSCRIPTIONAL REGULATOR"/>
    <property type="match status" value="1"/>
</dbReference>
<evidence type="ECO:0000313" key="2">
    <source>
        <dbReference type="Proteomes" id="UP000199182"/>
    </source>
</evidence>
<dbReference type="Proteomes" id="UP000199182">
    <property type="component" value="Unassembled WGS sequence"/>
</dbReference>
<dbReference type="EMBL" id="FNID01000006">
    <property type="protein sequence ID" value="SDM84104.1"/>
    <property type="molecule type" value="Genomic_DNA"/>
</dbReference>
<dbReference type="SUPFAM" id="SSF46785">
    <property type="entry name" value="Winged helix' DNA-binding domain"/>
    <property type="match status" value="1"/>
</dbReference>
<sequence length="142" mass="15824">MNLSMHITLESDYAVRIVYCLAKNSGRMDAKKISEKSCVTLRFALKILRKLVAGGIVKSFKGTQGGYELARSAADISLRDVIETVEGPYAISRCVCGEGEYECTHTHEDGACPFHSVYESISSDVREKLHNVTFDKMLKQKQ</sequence>
<name>A0A1G9WHU1_9FIRM</name>